<dbReference type="Proteomes" id="UP000622797">
    <property type="component" value="Unassembled WGS sequence"/>
</dbReference>
<evidence type="ECO:0000313" key="3">
    <source>
        <dbReference type="EMBL" id="KAF4955343.1"/>
    </source>
</evidence>
<feature type="transmembrane region" description="Helical" evidence="2">
    <location>
        <begin position="50"/>
        <end position="71"/>
    </location>
</feature>
<reference evidence="3" key="1">
    <citation type="journal article" date="2020" name="BMC Genomics">
        <title>Correction to: Identification and distribution of gene clusters required for synthesis of sphingolipid metabolism inhibitors in diverse species of the filamentous fungus Fusarium.</title>
        <authorList>
            <person name="Kim H.S."/>
            <person name="Lohmar J.M."/>
            <person name="Busman M."/>
            <person name="Brown D.W."/>
            <person name="Naumann T.A."/>
            <person name="Divon H.H."/>
            <person name="Lysoe E."/>
            <person name="Uhlig S."/>
            <person name="Proctor R.H."/>
        </authorList>
    </citation>
    <scope>NUCLEOTIDE SEQUENCE</scope>
    <source>
        <strain evidence="3">NRRL 20472</strain>
    </source>
</reference>
<keyword evidence="4" id="KW-1185">Reference proteome</keyword>
<sequence>MAHNSSQAPLQRRRDLDVVKQQLVFLVSTIAAVFVLCPECLQFYRNLCVIPLLAWLTATAFDTVIILNDAWDNAPTMVKFFIPIDFPEITPPFEQIRCSANKGMAIARIKLGQFLTEMRPLLLALVDWLMGQTGRGPSNSNSPESQLKTPQHAPKPDQWVAILVTTPPVYDYDPFSFGPHTTKDIHKIISWESSDESSIPAILSSSDFQVQLSLCVIPRSIWNSSKSILEKFMTGFYWYHQQGHAVCAGGQWDEERIRTISQVQAIGYMAGHNTFSEVNEYFNSLRKGWDDIDIFWNNVDFTIILSFLLVGTSSTDICKKMFDQFASLRLEQAHRNKDMNRAQLGAGAAIFTLLTGGLAAPLTIPMMMGVEAAEKTMSRRDRFLWGERLSACQNLLSRFEKLSAIIELEDTEVYAPKASFSPAAIEASWFVDDAW</sequence>
<organism evidence="3 4">
    <name type="scientific">Fusarium sarcochroum</name>
    <dbReference type="NCBI Taxonomy" id="1208366"/>
    <lineage>
        <taxon>Eukaryota</taxon>
        <taxon>Fungi</taxon>
        <taxon>Dikarya</taxon>
        <taxon>Ascomycota</taxon>
        <taxon>Pezizomycotina</taxon>
        <taxon>Sordariomycetes</taxon>
        <taxon>Hypocreomycetidae</taxon>
        <taxon>Hypocreales</taxon>
        <taxon>Nectriaceae</taxon>
        <taxon>Fusarium</taxon>
        <taxon>Fusarium lateritium species complex</taxon>
    </lineage>
</organism>
<feature type="region of interest" description="Disordered" evidence="1">
    <location>
        <begin position="135"/>
        <end position="154"/>
    </location>
</feature>
<gene>
    <name evidence="3" type="ORF">FSARC_11877</name>
</gene>
<evidence type="ECO:0000313" key="4">
    <source>
        <dbReference type="Proteomes" id="UP000622797"/>
    </source>
</evidence>
<name>A0A8H4TCF0_9HYPO</name>
<dbReference type="EMBL" id="JABEXW010000782">
    <property type="protein sequence ID" value="KAF4955343.1"/>
    <property type="molecule type" value="Genomic_DNA"/>
</dbReference>
<keyword evidence="2" id="KW-0472">Membrane</keyword>
<feature type="transmembrane region" description="Helical" evidence="2">
    <location>
        <begin position="344"/>
        <end position="368"/>
    </location>
</feature>
<evidence type="ECO:0000256" key="2">
    <source>
        <dbReference type="SAM" id="Phobius"/>
    </source>
</evidence>
<keyword evidence="2" id="KW-0812">Transmembrane</keyword>
<feature type="compositionally biased region" description="Polar residues" evidence="1">
    <location>
        <begin position="135"/>
        <end position="149"/>
    </location>
</feature>
<dbReference type="OrthoDB" id="4583723at2759"/>
<keyword evidence="2" id="KW-1133">Transmembrane helix</keyword>
<evidence type="ECO:0000256" key="1">
    <source>
        <dbReference type="SAM" id="MobiDB-lite"/>
    </source>
</evidence>
<accession>A0A8H4TCF0</accession>
<protein>
    <submittedName>
        <fullName evidence="3">Uncharacterized protein</fullName>
    </submittedName>
</protein>
<dbReference type="AlphaFoldDB" id="A0A8H4TCF0"/>
<proteinExistence type="predicted"/>
<comment type="caution">
    <text evidence="3">The sequence shown here is derived from an EMBL/GenBank/DDBJ whole genome shotgun (WGS) entry which is preliminary data.</text>
</comment>
<reference evidence="3" key="2">
    <citation type="submission" date="2020-05" db="EMBL/GenBank/DDBJ databases">
        <authorList>
            <person name="Kim H.-S."/>
            <person name="Proctor R.H."/>
            <person name="Brown D.W."/>
        </authorList>
    </citation>
    <scope>NUCLEOTIDE SEQUENCE</scope>
    <source>
        <strain evidence="3">NRRL 20472</strain>
    </source>
</reference>
<feature type="transmembrane region" description="Helical" evidence="2">
    <location>
        <begin position="23"/>
        <end position="44"/>
    </location>
</feature>